<comment type="caution">
    <text evidence="1">The sequence shown here is derived from an EMBL/GenBank/DDBJ whole genome shotgun (WGS) entry which is preliminary data.</text>
</comment>
<evidence type="ECO:0000313" key="2">
    <source>
        <dbReference type="Proteomes" id="UP001157160"/>
    </source>
</evidence>
<organism evidence="1 2">
    <name type="scientific">Arenivirga flava</name>
    <dbReference type="NCBI Taxonomy" id="1930060"/>
    <lineage>
        <taxon>Bacteria</taxon>
        <taxon>Bacillati</taxon>
        <taxon>Actinomycetota</taxon>
        <taxon>Actinomycetes</taxon>
        <taxon>Micrococcales</taxon>
        <taxon>Microbacteriaceae</taxon>
        <taxon>Arenivirga</taxon>
    </lineage>
</organism>
<sequence>MPEVFPDGASSGLTMLALARARVFPGAIRERRCGLQIRGRYWMLSRTLPQGTSTSPRNTSEINPG</sequence>
<accession>A0AA37UCP5</accession>
<dbReference type="AlphaFoldDB" id="A0AA37UCP5"/>
<protein>
    <submittedName>
        <fullName evidence="1">Uncharacterized protein</fullName>
    </submittedName>
</protein>
<reference evidence="1 2" key="1">
    <citation type="journal article" date="2014" name="Int. J. Syst. Evol. Microbiol.">
        <title>Complete genome sequence of Corynebacterium casei LMG S-19264T (=DSM 44701T), isolated from a smear-ripened cheese.</title>
        <authorList>
            <consortium name="US DOE Joint Genome Institute (JGI-PGF)"/>
            <person name="Walter F."/>
            <person name="Albersmeier A."/>
            <person name="Kalinowski J."/>
            <person name="Ruckert C."/>
        </authorList>
    </citation>
    <scope>NUCLEOTIDE SEQUENCE [LARGE SCALE GENOMIC DNA]</scope>
    <source>
        <strain evidence="1 2">NBRC 112289</strain>
    </source>
</reference>
<proteinExistence type="predicted"/>
<dbReference type="EMBL" id="BSUL01000001">
    <property type="protein sequence ID" value="GMA28164.1"/>
    <property type="molecule type" value="Genomic_DNA"/>
</dbReference>
<gene>
    <name evidence="1" type="ORF">GCM10025874_14170</name>
</gene>
<keyword evidence="2" id="KW-1185">Reference proteome</keyword>
<dbReference type="Proteomes" id="UP001157160">
    <property type="component" value="Unassembled WGS sequence"/>
</dbReference>
<name>A0AA37UCP5_9MICO</name>
<evidence type="ECO:0000313" key="1">
    <source>
        <dbReference type="EMBL" id="GMA28164.1"/>
    </source>
</evidence>